<gene>
    <name evidence="1" type="ORF">WMQ36_28940</name>
</gene>
<reference evidence="1 2" key="1">
    <citation type="submission" date="2024-03" db="EMBL/GenBank/DDBJ databases">
        <title>Human intestinal bacterial collection.</title>
        <authorList>
            <person name="Pauvert C."/>
            <person name="Hitch T.C.A."/>
            <person name="Clavel T."/>
        </authorList>
    </citation>
    <scope>NUCLEOTIDE SEQUENCE [LARGE SCALE GENOMIC DNA]</scope>
    <source>
        <strain evidence="1 2">CLA-SR-H021</strain>
    </source>
</reference>
<dbReference type="Proteomes" id="UP001454086">
    <property type="component" value="Unassembled WGS sequence"/>
</dbReference>
<proteinExistence type="predicted"/>
<dbReference type="EMBL" id="JBBMFM010000250">
    <property type="protein sequence ID" value="MEQ2428996.1"/>
    <property type="molecule type" value="Genomic_DNA"/>
</dbReference>
<organism evidence="1 2">
    <name type="scientific">Enterocloster hominis</name>
    <name type="common">ex Hitch et al. 2024</name>
    <dbReference type="NCBI Taxonomy" id="1917870"/>
    <lineage>
        <taxon>Bacteria</taxon>
        <taxon>Bacillati</taxon>
        <taxon>Bacillota</taxon>
        <taxon>Clostridia</taxon>
        <taxon>Lachnospirales</taxon>
        <taxon>Lachnospiraceae</taxon>
        <taxon>Enterocloster</taxon>
    </lineage>
</organism>
<evidence type="ECO:0000313" key="1">
    <source>
        <dbReference type="EMBL" id="MEQ2428996.1"/>
    </source>
</evidence>
<comment type="caution">
    <text evidence="1">The sequence shown here is derived from an EMBL/GenBank/DDBJ whole genome shotgun (WGS) entry which is preliminary data.</text>
</comment>
<dbReference type="RefSeq" id="WP_349119350.1">
    <property type="nucleotide sequence ID" value="NZ_JBBMFM010000250.1"/>
</dbReference>
<keyword evidence="2" id="KW-1185">Reference proteome</keyword>
<name>A0ABV1DF60_9FIRM</name>
<accession>A0ABV1DF60</accession>
<evidence type="ECO:0000313" key="2">
    <source>
        <dbReference type="Proteomes" id="UP001454086"/>
    </source>
</evidence>
<protein>
    <submittedName>
        <fullName evidence="1">Uncharacterized protein</fullName>
    </submittedName>
</protein>
<sequence>MFYRINGEVFRRLLALDHGAWVISYDEPGPPRYIENSLLESCEKADMPEDYRIALEQAKYLTRAGIKRLALIEPLLEDSSCITDKKFRLDMAKRIAKENGTTKKRVLRIFYRYLARNVLLEKGNKDKQQGKDERNFAWAIRKFYFSAKRMSLRDTYDHMLASRYMSPEGKLMDTAPSWYSFEHYYYRHGYNRSIKCSVSRGGLSNYQRNERPLYGATMQWKDRIGAF</sequence>